<sequence>MAGDDVAHCPPFGVYHVDLLKRRSFQQFRSEF</sequence>
<protein>
    <submittedName>
        <fullName evidence="1">Uncharacterized protein</fullName>
    </submittedName>
</protein>
<name>A0A1R3IP36_COCAP</name>
<gene>
    <name evidence="1" type="ORF">CCACVL1_10887</name>
</gene>
<organism evidence="1 2">
    <name type="scientific">Corchorus capsularis</name>
    <name type="common">Jute</name>
    <dbReference type="NCBI Taxonomy" id="210143"/>
    <lineage>
        <taxon>Eukaryota</taxon>
        <taxon>Viridiplantae</taxon>
        <taxon>Streptophyta</taxon>
        <taxon>Embryophyta</taxon>
        <taxon>Tracheophyta</taxon>
        <taxon>Spermatophyta</taxon>
        <taxon>Magnoliopsida</taxon>
        <taxon>eudicotyledons</taxon>
        <taxon>Gunneridae</taxon>
        <taxon>Pentapetalae</taxon>
        <taxon>rosids</taxon>
        <taxon>malvids</taxon>
        <taxon>Malvales</taxon>
        <taxon>Malvaceae</taxon>
        <taxon>Grewioideae</taxon>
        <taxon>Apeibeae</taxon>
        <taxon>Corchorus</taxon>
    </lineage>
</organism>
<proteinExistence type="predicted"/>
<dbReference type="AlphaFoldDB" id="A0A1R3IP36"/>
<dbReference type="OrthoDB" id="10269901at2759"/>
<evidence type="ECO:0000313" key="1">
    <source>
        <dbReference type="EMBL" id="OMO84323.1"/>
    </source>
</evidence>
<keyword evidence="2" id="KW-1185">Reference proteome</keyword>
<dbReference type="EMBL" id="AWWV01009733">
    <property type="protein sequence ID" value="OMO84323.1"/>
    <property type="molecule type" value="Genomic_DNA"/>
</dbReference>
<dbReference type="Proteomes" id="UP000188268">
    <property type="component" value="Unassembled WGS sequence"/>
</dbReference>
<comment type="caution">
    <text evidence="1">The sequence shown here is derived from an EMBL/GenBank/DDBJ whole genome shotgun (WGS) entry which is preliminary data.</text>
</comment>
<dbReference type="Gramene" id="OMO84323">
    <property type="protein sequence ID" value="OMO84323"/>
    <property type="gene ID" value="CCACVL1_10887"/>
</dbReference>
<accession>A0A1R3IP36</accession>
<evidence type="ECO:0000313" key="2">
    <source>
        <dbReference type="Proteomes" id="UP000188268"/>
    </source>
</evidence>
<reference evidence="1 2" key="1">
    <citation type="submission" date="2013-09" db="EMBL/GenBank/DDBJ databases">
        <title>Corchorus capsularis genome sequencing.</title>
        <authorList>
            <person name="Alam M."/>
            <person name="Haque M.S."/>
            <person name="Islam M.S."/>
            <person name="Emdad E.M."/>
            <person name="Islam M.M."/>
            <person name="Ahmed B."/>
            <person name="Halim A."/>
            <person name="Hossen Q.M.M."/>
            <person name="Hossain M.Z."/>
            <person name="Ahmed R."/>
            <person name="Khan M.M."/>
            <person name="Islam R."/>
            <person name="Rashid M.M."/>
            <person name="Khan S.A."/>
            <person name="Rahman M.S."/>
            <person name="Alam M."/>
        </authorList>
    </citation>
    <scope>NUCLEOTIDE SEQUENCE [LARGE SCALE GENOMIC DNA]</scope>
    <source>
        <strain evidence="2">cv. CVL-1</strain>
        <tissue evidence="1">Whole seedling</tissue>
    </source>
</reference>